<dbReference type="SUPFAM" id="SSF55486">
    <property type="entry name" value="Metalloproteases ('zincins'), catalytic domain"/>
    <property type="match status" value="1"/>
</dbReference>
<reference evidence="2" key="1">
    <citation type="submission" date="2016-09" db="EMBL/GenBank/DDBJ databases">
        <authorList>
            <person name="Varghese N."/>
            <person name="Submissions S."/>
        </authorList>
    </citation>
    <scope>NUCLEOTIDE SEQUENCE [LARGE SCALE GENOMIC DNA]</scope>
    <source>
        <strain evidence="2">JS23</strain>
    </source>
</reference>
<dbReference type="Gene3D" id="1.10.472.150">
    <property type="entry name" value="Glucose-regulated metallo-peptidase M90, N-terminal domain"/>
    <property type="match status" value="1"/>
</dbReference>
<gene>
    <name evidence="1" type="ORF">SAMN05216551_103104</name>
</gene>
<dbReference type="Proteomes" id="UP000243719">
    <property type="component" value="Unassembled WGS sequence"/>
</dbReference>
<dbReference type="InterPro" id="IPR042252">
    <property type="entry name" value="MtfA_N"/>
</dbReference>
<protein>
    <recommendedName>
        <fullName evidence="3">Zinc-dependent peptidase</fullName>
    </recommendedName>
</protein>
<dbReference type="PANTHER" id="PTHR30164">
    <property type="entry name" value="MTFA PEPTIDASE"/>
    <property type="match status" value="1"/>
</dbReference>
<dbReference type="AlphaFoldDB" id="A0A1H2PLY1"/>
<sequence length="282" mass="31703">MFDAYRQWRARRSAAREARLVDAFAIPEPLWDATLARFAFVRWLDVASLQRLRRLVSLFLADKQFTMVQGLEPDDAIFAAIAVQACLPILELDLSLYGGWREIVVYPGEFVIRKTVQDEAGVVHEVVQDASGEAWHGGPVILSWQDAGDDSGFAYNVVIHEFAHKIDMRNGVADGMPPLSDAWHRGIDRPAWRAGLQACFDAFCAAVAAVPRRAWRRFEAESLLDPYAAQDPAEFFAVASETFFVAPRALADEMPPLYDLLRAYYRQDPAQWERDADAAAVK</sequence>
<dbReference type="PANTHER" id="PTHR30164:SF2">
    <property type="entry name" value="PROTEIN MTFA"/>
    <property type="match status" value="1"/>
</dbReference>
<evidence type="ECO:0000313" key="2">
    <source>
        <dbReference type="Proteomes" id="UP000243719"/>
    </source>
</evidence>
<dbReference type="InterPro" id="IPR024079">
    <property type="entry name" value="MetalloPept_cat_dom_sf"/>
</dbReference>
<dbReference type="RefSeq" id="WP_091906208.1">
    <property type="nucleotide sequence ID" value="NZ_FNLO01000003.1"/>
</dbReference>
<dbReference type="Pfam" id="PF06167">
    <property type="entry name" value="Peptidase_M90"/>
    <property type="match status" value="1"/>
</dbReference>
<accession>A0A1H2PLY1</accession>
<keyword evidence="2" id="KW-1185">Reference proteome</keyword>
<dbReference type="GO" id="GO:0008237">
    <property type="term" value="F:metallopeptidase activity"/>
    <property type="evidence" value="ECO:0007669"/>
    <property type="project" value="InterPro"/>
</dbReference>
<name>A0A1H2PLY1_9BURK</name>
<dbReference type="EMBL" id="FNLO01000003">
    <property type="protein sequence ID" value="SDV47564.1"/>
    <property type="molecule type" value="Genomic_DNA"/>
</dbReference>
<dbReference type="OrthoDB" id="9786424at2"/>
<dbReference type="CDD" id="cd20169">
    <property type="entry name" value="Peptidase_M90_mtfA"/>
    <property type="match status" value="1"/>
</dbReference>
<evidence type="ECO:0000313" key="1">
    <source>
        <dbReference type="EMBL" id="SDV47564.1"/>
    </source>
</evidence>
<dbReference type="GO" id="GO:0005829">
    <property type="term" value="C:cytosol"/>
    <property type="evidence" value="ECO:0007669"/>
    <property type="project" value="TreeGrafter"/>
</dbReference>
<dbReference type="Gene3D" id="3.40.390.10">
    <property type="entry name" value="Collagenase (Catalytic Domain)"/>
    <property type="match status" value="1"/>
</dbReference>
<dbReference type="GO" id="GO:0004177">
    <property type="term" value="F:aminopeptidase activity"/>
    <property type="evidence" value="ECO:0007669"/>
    <property type="project" value="TreeGrafter"/>
</dbReference>
<dbReference type="InterPro" id="IPR010384">
    <property type="entry name" value="MtfA_fam"/>
</dbReference>
<proteinExistence type="predicted"/>
<organism evidence="1 2">
    <name type="scientific">Chitinasiproducens palmae</name>
    <dbReference type="NCBI Taxonomy" id="1770053"/>
    <lineage>
        <taxon>Bacteria</taxon>
        <taxon>Pseudomonadati</taxon>
        <taxon>Pseudomonadota</taxon>
        <taxon>Betaproteobacteria</taxon>
        <taxon>Burkholderiales</taxon>
        <taxon>Burkholderiaceae</taxon>
        <taxon>Chitinasiproducens</taxon>
    </lineage>
</organism>
<evidence type="ECO:0008006" key="3">
    <source>
        <dbReference type="Google" id="ProtNLM"/>
    </source>
</evidence>
<dbReference type="STRING" id="1770053.SAMN05216551_103104"/>